<name>A0A183SJF8_SCHSO</name>
<organism evidence="3">
    <name type="scientific">Schistocephalus solidus</name>
    <name type="common">Tapeworm</name>
    <dbReference type="NCBI Taxonomy" id="70667"/>
    <lineage>
        <taxon>Eukaryota</taxon>
        <taxon>Metazoa</taxon>
        <taxon>Spiralia</taxon>
        <taxon>Lophotrochozoa</taxon>
        <taxon>Platyhelminthes</taxon>
        <taxon>Cestoda</taxon>
        <taxon>Eucestoda</taxon>
        <taxon>Diphyllobothriidea</taxon>
        <taxon>Diphyllobothriidae</taxon>
        <taxon>Schistocephalus</taxon>
    </lineage>
</organism>
<dbReference type="WBParaSite" id="SSLN_0000450301-mRNA-1">
    <property type="protein sequence ID" value="SSLN_0000450301-mRNA-1"/>
    <property type="gene ID" value="SSLN_0000450301"/>
</dbReference>
<dbReference type="EMBL" id="UYSU01032837">
    <property type="protein sequence ID" value="VDL90741.1"/>
    <property type="molecule type" value="Genomic_DNA"/>
</dbReference>
<evidence type="ECO:0000313" key="2">
    <source>
        <dbReference type="Proteomes" id="UP000275846"/>
    </source>
</evidence>
<evidence type="ECO:0000313" key="3">
    <source>
        <dbReference type="WBParaSite" id="SSLN_0000450301-mRNA-1"/>
    </source>
</evidence>
<keyword evidence="2" id="KW-1185">Reference proteome</keyword>
<reference evidence="3" key="1">
    <citation type="submission" date="2016-06" db="UniProtKB">
        <authorList>
            <consortium name="WormBaseParasite"/>
        </authorList>
    </citation>
    <scope>IDENTIFICATION</scope>
</reference>
<protein>
    <submittedName>
        <fullName evidence="1 3">Uncharacterized protein</fullName>
    </submittedName>
</protein>
<dbReference type="OrthoDB" id="6282404at2759"/>
<evidence type="ECO:0000313" key="1">
    <source>
        <dbReference type="EMBL" id="VDL90741.1"/>
    </source>
</evidence>
<dbReference type="Proteomes" id="UP000275846">
    <property type="component" value="Unassembled WGS sequence"/>
</dbReference>
<dbReference type="AlphaFoldDB" id="A0A183SJF8"/>
<accession>A0A183SJF8</accession>
<gene>
    <name evidence="1" type="ORF">SSLN_LOCUS4356</name>
</gene>
<sequence length="91" mass="10789">MHPRSRRCQLLDYVLVQRRVRVDVLVTKAIRDANGWTDRHLVTSQMRLRFKPRRKPQDNNATGETCWCQLRNVIQSTALEVLGRARRPHQD</sequence>
<proteinExistence type="predicted"/>
<reference evidence="1 2" key="2">
    <citation type="submission" date="2018-11" db="EMBL/GenBank/DDBJ databases">
        <authorList>
            <consortium name="Pathogen Informatics"/>
        </authorList>
    </citation>
    <scope>NUCLEOTIDE SEQUENCE [LARGE SCALE GENOMIC DNA]</scope>
    <source>
        <strain evidence="1 2">NST_G2</strain>
    </source>
</reference>